<evidence type="ECO:0000256" key="1">
    <source>
        <dbReference type="ARBA" id="ARBA00009865"/>
    </source>
</evidence>
<dbReference type="InterPro" id="IPR006710">
    <property type="entry name" value="Glyco_hydro_43"/>
</dbReference>
<dbReference type="InterPro" id="IPR051795">
    <property type="entry name" value="Glycosyl_Hydrlase_43"/>
</dbReference>
<dbReference type="PROSITE" id="PS51257">
    <property type="entry name" value="PROKAR_LIPOPROTEIN"/>
    <property type="match status" value="1"/>
</dbReference>
<evidence type="ECO:0000256" key="3">
    <source>
        <dbReference type="ARBA" id="ARBA00023295"/>
    </source>
</evidence>
<dbReference type="PANTHER" id="PTHR42812">
    <property type="entry name" value="BETA-XYLOSIDASE"/>
    <property type="match status" value="1"/>
</dbReference>
<comment type="similarity">
    <text evidence="1 6">Belongs to the glycosyl hydrolase 43 family.</text>
</comment>
<reference evidence="7 8" key="1">
    <citation type="submission" date="2020-04" db="EMBL/GenBank/DDBJ databases">
        <title>Draft genome of Pyxidicoccus fallax type strain.</title>
        <authorList>
            <person name="Whitworth D.E."/>
        </authorList>
    </citation>
    <scope>NUCLEOTIDE SEQUENCE [LARGE SCALE GENOMIC DNA]</scope>
    <source>
        <strain evidence="7 8">DSM 14698</strain>
    </source>
</reference>
<gene>
    <name evidence="7" type="ORF">HG543_23405</name>
</gene>
<keyword evidence="2 6" id="KW-0378">Hydrolase</keyword>
<dbReference type="AlphaFoldDB" id="A0A848LJ72"/>
<accession>A0A848LJ72</accession>
<keyword evidence="3 6" id="KW-0326">Glycosidase</keyword>
<evidence type="ECO:0000256" key="4">
    <source>
        <dbReference type="PIRSR" id="PIRSR606710-1"/>
    </source>
</evidence>
<evidence type="ECO:0000313" key="7">
    <source>
        <dbReference type="EMBL" id="NMO17781.1"/>
    </source>
</evidence>
<dbReference type="Proteomes" id="UP000518300">
    <property type="component" value="Unassembled WGS sequence"/>
</dbReference>
<evidence type="ECO:0000313" key="8">
    <source>
        <dbReference type="Proteomes" id="UP000518300"/>
    </source>
</evidence>
<dbReference type="SUPFAM" id="SSF75005">
    <property type="entry name" value="Arabinanase/levansucrase/invertase"/>
    <property type="match status" value="1"/>
</dbReference>
<dbReference type="PANTHER" id="PTHR42812:SF5">
    <property type="entry name" value="ENDO-ARABINASE"/>
    <property type="match status" value="1"/>
</dbReference>
<name>A0A848LJ72_9BACT</name>
<dbReference type="InterPro" id="IPR023296">
    <property type="entry name" value="Glyco_hydro_beta-prop_sf"/>
</dbReference>
<dbReference type="Pfam" id="PF04616">
    <property type="entry name" value="Glyco_hydro_43"/>
    <property type="match status" value="1"/>
</dbReference>
<feature type="site" description="Important for catalytic activity, responsible for pKa modulation of the active site Glu and correct orientation of both the proton donor and substrate" evidence="5">
    <location>
        <position position="167"/>
    </location>
</feature>
<sequence length="348" mass="37487">MTGMGRASFFGLLGAALSFVGGCATSNDSPPKPGTSYTPVFRADFPDPFVLEHEGQYLAYATNSGGVNVQMATSTDLTSWRALWDEKTPGRRHDAMPVLPPWVKEGFTWAPEVLKTPGGFVLYFTARHAASGLQCVGAATSQDPRGPFTSQATEPLVCQFELGGTIDASPFRAPDGQLYLYFKNDGNNPVANKPTEIFAQRLSPDGLGVMGEPVSLLRNDQPWEGHVVEAPAMVERDGAYVLFFSANDYGWQDTQSISSYAMGYATCEGPLGPCADAPENPILASTSQPCLSGPGHQSAFQVDGRDYLVFHAWAPTSSCRPAHQGRYMHIAQLSWNDGAPRLAPLEAR</sequence>
<evidence type="ECO:0000256" key="6">
    <source>
        <dbReference type="RuleBase" id="RU361187"/>
    </source>
</evidence>
<proteinExistence type="inferred from homology"/>
<feature type="active site" description="Proton acceptor" evidence="4">
    <location>
        <position position="47"/>
    </location>
</feature>
<dbReference type="CDD" id="cd08999">
    <property type="entry name" value="GH43_ABN-like"/>
    <property type="match status" value="1"/>
</dbReference>
<feature type="active site" description="Proton donor" evidence="4">
    <location>
        <position position="229"/>
    </location>
</feature>
<dbReference type="GO" id="GO:0004553">
    <property type="term" value="F:hydrolase activity, hydrolyzing O-glycosyl compounds"/>
    <property type="evidence" value="ECO:0007669"/>
    <property type="project" value="InterPro"/>
</dbReference>
<protein>
    <submittedName>
        <fullName evidence="7">Family 43 glycosylhydrolase</fullName>
    </submittedName>
</protein>
<dbReference type="EMBL" id="JABBJJ010000110">
    <property type="protein sequence ID" value="NMO17781.1"/>
    <property type="molecule type" value="Genomic_DNA"/>
</dbReference>
<evidence type="ECO:0000256" key="5">
    <source>
        <dbReference type="PIRSR" id="PIRSR606710-2"/>
    </source>
</evidence>
<organism evidence="7 8">
    <name type="scientific">Pyxidicoccus fallax</name>
    <dbReference type="NCBI Taxonomy" id="394095"/>
    <lineage>
        <taxon>Bacteria</taxon>
        <taxon>Pseudomonadati</taxon>
        <taxon>Myxococcota</taxon>
        <taxon>Myxococcia</taxon>
        <taxon>Myxococcales</taxon>
        <taxon>Cystobacterineae</taxon>
        <taxon>Myxococcaceae</taxon>
        <taxon>Pyxidicoccus</taxon>
    </lineage>
</organism>
<keyword evidence="8" id="KW-1185">Reference proteome</keyword>
<dbReference type="Gene3D" id="2.115.10.20">
    <property type="entry name" value="Glycosyl hydrolase domain, family 43"/>
    <property type="match status" value="1"/>
</dbReference>
<comment type="caution">
    <text evidence="7">The sequence shown here is derived from an EMBL/GenBank/DDBJ whole genome shotgun (WGS) entry which is preliminary data.</text>
</comment>
<evidence type="ECO:0000256" key="2">
    <source>
        <dbReference type="ARBA" id="ARBA00022801"/>
    </source>
</evidence>
<dbReference type="GO" id="GO:0005975">
    <property type="term" value="P:carbohydrate metabolic process"/>
    <property type="evidence" value="ECO:0007669"/>
    <property type="project" value="InterPro"/>
</dbReference>